<evidence type="ECO:0000256" key="1">
    <source>
        <dbReference type="ARBA" id="ARBA00009176"/>
    </source>
</evidence>
<dbReference type="SUPFAM" id="SSF53590">
    <property type="entry name" value="Nucleoside hydrolase"/>
    <property type="match status" value="1"/>
</dbReference>
<dbReference type="GO" id="GO:0008477">
    <property type="term" value="F:purine nucleosidase activity"/>
    <property type="evidence" value="ECO:0007669"/>
    <property type="project" value="TreeGrafter"/>
</dbReference>
<dbReference type="OMA" id="RNVVSMF"/>
<evidence type="ECO:0000256" key="3">
    <source>
        <dbReference type="ARBA" id="ARBA00023295"/>
    </source>
</evidence>
<name>A0A1Y2F3S5_PROLT</name>
<keyword evidence="6" id="KW-1185">Reference proteome</keyword>
<dbReference type="Gene3D" id="3.90.245.10">
    <property type="entry name" value="Ribonucleoside hydrolase-like"/>
    <property type="match status" value="1"/>
</dbReference>
<dbReference type="GeneID" id="63782491"/>
<dbReference type="InterPro" id="IPR001910">
    <property type="entry name" value="Inosine/uridine_hydrolase_dom"/>
</dbReference>
<dbReference type="EMBL" id="MCFI01000017">
    <property type="protein sequence ID" value="ORY78531.1"/>
    <property type="molecule type" value="Genomic_DNA"/>
</dbReference>
<comment type="caution">
    <text evidence="5">The sequence shown here is derived from an EMBL/GenBank/DDBJ whole genome shotgun (WGS) entry which is preliminary data.</text>
</comment>
<evidence type="ECO:0000313" key="6">
    <source>
        <dbReference type="Proteomes" id="UP000193685"/>
    </source>
</evidence>
<accession>A0A1Y2F3S5</accession>
<dbReference type="AlphaFoldDB" id="A0A1Y2F3S5"/>
<organism evidence="5 6">
    <name type="scientific">Protomyces lactucae-debilis</name>
    <dbReference type="NCBI Taxonomy" id="2754530"/>
    <lineage>
        <taxon>Eukaryota</taxon>
        <taxon>Fungi</taxon>
        <taxon>Dikarya</taxon>
        <taxon>Ascomycota</taxon>
        <taxon>Taphrinomycotina</taxon>
        <taxon>Taphrinomycetes</taxon>
        <taxon>Taphrinales</taxon>
        <taxon>Protomycetaceae</taxon>
        <taxon>Protomyces</taxon>
    </lineage>
</organism>
<keyword evidence="2 5" id="KW-0378">Hydrolase</keyword>
<dbReference type="GO" id="GO:0006152">
    <property type="term" value="P:purine nucleoside catabolic process"/>
    <property type="evidence" value="ECO:0007669"/>
    <property type="project" value="TreeGrafter"/>
</dbReference>
<gene>
    <name evidence="5" type="ORF">BCR37DRAFT_106821</name>
</gene>
<dbReference type="PANTHER" id="PTHR12304:SF56">
    <property type="entry name" value="HYDROLASE, PUTATIVE (AFU_ORTHOLOGUE AFUA_1G11790)-RELATED"/>
    <property type="match status" value="1"/>
</dbReference>
<evidence type="ECO:0000256" key="2">
    <source>
        <dbReference type="ARBA" id="ARBA00022801"/>
    </source>
</evidence>
<protein>
    <submittedName>
        <fullName evidence="5">Inosine/uridine-preferring nucleoside hydrolase domain-containing protein</fullName>
    </submittedName>
</protein>
<comment type="similarity">
    <text evidence="1">Belongs to the IUNH family.</text>
</comment>
<evidence type="ECO:0000259" key="4">
    <source>
        <dbReference type="Pfam" id="PF01156"/>
    </source>
</evidence>
<dbReference type="STRING" id="56484.A0A1Y2F3S5"/>
<dbReference type="Proteomes" id="UP000193685">
    <property type="component" value="Unassembled WGS sequence"/>
</dbReference>
<reference evidence="5 6" key="1">
    <citation type="submission" date="2016-07" db="EMBL/GenBank/DDBJ databases">
        <title>Pervasive Adenine N6-methylation of Active Genes in Fungi.</title>
        <authorList>
            <consortium name="DOE Joint Genome Institute"/>
            <person name="Mondo S.J."/>
            <person name="Dannebaum R.O."/>
            <person name="Kuo R.C."/>
            <person name="Labutti K."/>
            <person name="Haridas S."/>
            <person name="Kuo A."/>
            <person name="Salamov A."/>
            <person name="Ahrendt S.R."/>
            <person name="Lipzen A."/>
            <person name="Sullivan W."/>
            <person name="Andreopoulos W.B."/>
            <person name="Clum A."/>
            <person name="Lindquist E."/>
            <person name="Daum C."/>
            <person name="Ramamoorthy G.K."/>
            <person name="Gryganskyi A."/>
            <person name="Culley D."/>
            <person name="Magnuson J.K."/>
            <person name="James T.Y."/>
            <person name="O'Malley M.A."/>
            <person name="Stajich J.E."/>
            <person name="Spatafora J.W."/>
            <person name="Visel A."/>
            <person name="Grigoriev I.V."/>
        </authorList>
    </citation>
    <scope>NUCLEOTIDE SEQUENCE [LARGE SCALE GENOMIC DNA]</scope>
    <source>
        <strain evidence="5 6">12-1054</strain>
    </source>
</reference>
<keyword evidence="3" id="KW-0326">Glycosidase</keyword>
<dbReference type="RefSeq" id="XP_040723412.1">
    <property type="nucleotide sequence ID" value="XM_040865892.1"/>
</dbReference>
<dbReference type="OrthoDB" id="5783963at2759"/>
<evidence type="ECO:0000313" key="5">
    <source>
        <dbReference type="EMBL" id="ORY78531.1"/>
    </source>
</evidence>
<dbReference type="PANTHER" id="PTHR12304">
    <property type="entry name" value="INOSINE-URIDINE PREFERRING NUCLEOSIDE HYDROLASE"/>
    <property type="match status" value="1"/>
</dbReference>
<dbReference type="InterPro" id="IPR023186">
    <property type="entry name" value="IUNH"/>
</dbReference>
<dbReference type="GO" id="GO:0005829">
    <property type="term" value="C:cytosol"/>
    <property type="evidence" value="ECO:0007669"/>
    <property type="project" value="TreeGrafter"/>
</dbReference>
<dbReference type="InterPro" id="IPR036452">
    <property type="entry name" value="Ribo_hydro-like"/>
</dbReference>
<dbReference type="Pfam" id="PF01156">
    <property type="entry name" value="IU_nuc_hydro"/>
    <property type="match status" value="1"/>
</dbReference>
<proteinExistence type="inferred from homology"/>
<feature type="domain" description="Inosine/uridine-preferring nucleoside hydrolase" evidence="4">
    <location>
        <begin position="5"/>
        <end position="353"/>
    </location>
</feature>
<sequence>MPQKIIIDTDPGVDDVLALLMALASPELDLLAITTVHGNIDLYNTTRNALSLFNVLQADGSQSWMKRDKPVLLAAGALHPLVAEKAVDAAYFHGRDGLGNVSAAFPEHVPGDSFTKEFSTVPTASADDKPLQAAQGLQLSSRPAHEEILRILAEEPEDTVTIVALGPLTNLSLAATQDYKTLARCKEFVIMGGALAVPGNVTPKAEFNCLGDPEAWAHILSLSSKRPQSTWHSSPESLHKRLELTLLPLDTTTFILLSYGDWHNATSLPNVKETLLARWCSVFIERTFETMKHLFTEASVEKLRLSMHDPACIWYLLRDRDDARWKIKKELDVRMECEGRWTRGMCIVDERGRQRLAEGLEEDESDHDGWLSSSRGNRVAWVKETPGSEAFTRDLLSRVFGA</sequence>